<feature type="region of interest" description="Disordered" evidence="1">
    <location>
        <begin position="102"/>
        <end position="143"/>
    </location>
</feature>
<dbReference type="Proteomes" id="UP000267029">
    <property type="component" value="Unassembled WGS sequence"/>
</dbReference>
<dbReference type="STRING" id="53468.A0A0R3UG61"/>
<sequence>MAIVATSSETQLYKNAQGELSENLICSSTAGLDFNNCNRTNYFRVLWNVAIEPNPEIELEPYTTTHGHFPPLAQDVEDIPNLKPTFRDPLRHLNLDLIESKEQRLSESTPISENTTSPKRERRQSTFYFARGGRNPKGFLRTPPNKYLPVPPLVRSAYYYSFGRCPVCAGNIPLINPHGKESAGSGHGAKKGDRRPVRCVKNWTRNGPLDHLEGKTQVHTDNDTRRSSLTHLRSYVFDLLSVMLELRSEQDSLMDDVRAIQEDQQLKSPSPSYQVDLFEDDGSLATFASAGQLNTITKKNSAINLPTKRHLRLDSQRFTPRYQLKTRVDDLKTFFPGRMILEAKLKDYDCHLPLISTNTEIMRELYKVTIIQDHVLSRLYHQRNFRNLPPDLQYLRKYIGLDIMEAVAFKVKDAEMDRDHQFFIRTGDYSKSILAEIANHFYEADFICLGVFTSWFKSAKADKSLLQLKTPKEMSRLCQLLGEELFRSNYSLGGTARMELLIVLATAINEPKMRHQMWVHARQWLEPLIGGLFSRSKSVREESCYTLAYIFSINTLVDDIRHLMSYDIPYDVTWNVLKAIDRFPETFMTYFVLLGYMIEGCPSISILNCLMERGPLCRNKNMQKRWPLFIYYAIKHWDAVYLCVDVIYPTILMEKMTNTAMKPLTRKPAKLALVALAKKFDKPVGAVTHFNSNWLQSEGSLAD</sequence>
<reference evidence="2 3" key="1">
    <citation type="submission" date="2018-10" db="EMBL/GenBank/DDBJ databases">
        <authorList>
            <consortium name="Pathogen Informatics"/>
        </authorList>
    </citation>
    <scope>NUCLEOTIDE SEQUENCE [LARGE SCALE GENOMIC DNA]</scope>
</reference>
<dbReference type="OrthoDB" id="6249811at2759"/>
<evidence type="ECO:0000313" key="2">
    <source>
        <dbReference type="EMBL" id="VDD80175.1"/>
    </source>
</evidence>
<protein>
    <submittedName>
        <fullName evidence="2 4">Uncharacterized protein</fullName>
    </submittedName>
</protein>
<dbReference type="SUPFAM" id="SSF48371">
    <property type="entry name" value="ARM repeat"/>
    <property type="match status" value="1"/>
</dbReference>
<evidence type="ECO:0000256" key="1">
    <source>
        <dbReference type="SAM" id="MobiDB-lite"/>
    </source>
</evidence>
<feature type="region of interest" description="Disordered" evidence="1">
    <location>
        <begin position="206"/>
        <end position="225"/>
    </location>
</feature>
<dbReference type="EMBL" id="UXSR01005240">
    <property type="protein sequence ID" value="VDD80175.1"/>
    <property type="molecule type" value="Genomic_DNA"/>
</dbReference>
<gene>
    <name evidence="2" type="ORF">MCOS_LOCUS6178</name>
</gene>
<feature type="compositionally biased region" description="Polar residues" evidence="1">
    <location>
        <begin position="106"/>
        <end position="117"/>
    </location>
</feature>
<evidence type="ECO:0000313" key="3">
    <source>
        <dbReference type="Proteomes" id="UP000267029"/>
    </source>
</evidence>
<keyword evidence="3" id="KW-1185">Reference proteome</keyword>
<organism evidence="4">
    <name type="scientific">Mesocestoides corti</name>
    <name type="common">Flatworm</name>
    <dbReference type="NCBI Taxonomy" id="53468"/>
    <lineage>
        <taxon>Eukaryota</taxon>
        <taxon>Metazoa</taxon>
        <taxon>Spiralia</taxon>
        <taxon>Lophotrochozoa</taxon>
        <taxon>Platyhelminthes</taxon>
        <taxon>Cestoda</taxon>
        <taxon>Eucestoda</taxon>
        <taxon>Cyclophyllidea</taxon>
        <taxon>Mesocestoididae</taxon>
        <taxon>Mesocestoides</taxon>
    </lineage>
</organism>
<dbReference type="WBParaSite" id="MCU_001467-RA">
    <property type="protein sequence ID" value="MCU_001467-RA"/>
    <property type="gene ID" value="MCU_001467"/>
</dbReference>
<reference evidence="4" key="2">
    <citation type="submission" date="2019-11" db="UniProtKB">
        <authorList>
            <consortium name="WormBaseParasite"/>
        </authorList>
    </citation>
    <scope>IDENTIFICATION</scope>
</reference>
<feature type="compositionally biased region" description="Basic and acidic residues" evidence="1">
    <location>
        <begin position="208"/>
        <end position="225"/>
    </location>
</feature>
<dbReference type="InterPro" id="IPR016024">
    <property type="entry name" value="ARM-type_fold"/>
</dbReference>
<name>A0A0R3UG61_MESCO</name>
<proteinExistence type="predicted"/>
<evidence type="ECO:0000313" key="4">
    <source>
        <dbReference type="WBParaSite" id="MCU_001467-RA"/>
    </source>
</evidence>
<accession>A0A0R3UG61</accession>
<dbReference type="AlphaFoldDB" id="A0A0R3UG61"/>